<organism evidence="2 3">
    <name type="scientific">Rhizophagus irregularis</name>
    <dbReference type="NCBI Taxonomy" id="588596"/>
    <lineage>
        <taxon>Eukaryota</taxon>
        <taxon>Fungi</taxon>
        <taxon>Fungi incertae sedis</taxon>
        <taxon>Mucoromycota</taxon>
        <taxon>Glomeromycotina</taxon>
        <taxon>Glomeromycetes</taxon>
        <taxon>Glomerales</taxon>
        <taxon>Glomeraceae</taxon>
        <taxon>Rhizophagus</taxon>
    </lineage>
</organism>
<dbReference type="EMBL" id="LLXL01001114">
    <property type="protein sequence ID" value="PKK66278.1"/>
    <property type="molecule type" value="Genomic_DNA"/>
</dbReference>
<dbReference type="AlphaFoldDB" id="A0A2N1MXC2"/>
<proteinExistence type="predicted"/>
<evidence type="ECO:0000313" key="2">
    <source>
        <dbReference type="EMBL" id="PKK66278.1"/>
    </source>
</evidence>
<keyword evidence="1" id="KW-1133">Transmembrane helix</keyword>
<reference evidence="2 3" key="2">
    <citation type="submission" date="2017-10" db="EMBL/GenBank/DDBJ databases">
        <title>Extensive intraspecific genome diversity in a model arbuscular mycorrhizal fungus.</title>
        <authorList>
            <person name="Chen E.C.H."/>
            <person name="Morin E."/>
            <person name="Baudet D."/>
            <person name="Noel J."/>
            <person name="Ndikumana S."/>
            <person name="Charron P."/>
            <person name="St-Onge C."/>
            <person name="Giorgi J."/>
            <person name="Grigoriev I.V."/>
            <person name="Roux C."/>
            <person name="Martin F.M."/>
            <person name="Corradi N."/>
        </authorList>
    </citation>
    <scope>NUCLEOTIDE SEQUENCE [LARGE SCALE GENOMIC DNA]</scope>
    <source>
        <strain evidence="2 3">C2</strain>
    </source>
</reference>
<evidence type="ECO:0000256" key="1">
    <source>
        <dbReference type="SAM" id="Phobius"/>
    </source>
</evidence>
<gene>
    <name evidence="2" type="ORF">RhiirC2_852987</name>
</gene>
<dbReference type="Proteomes" id="UP000233469">
    <property type="component" value="Unassembled WGS sequence"/>
</dbReference>
<evidence type="ECO:0000313" key="3">
    <source>
        <dbReference type="Proteomes" id="UP000233469"/>
    </source>
</evidence>
<protein>
    <submittedName>
        <fullName evidence="2">Uncharacterized protein</fullName>
    </submittedName>
</protein>
<sequence length="72" mass="8559">MYYFDGHVPGRVLSHNSLDMQLKVLFILNLSFLLVSLDMDIEIWQMVLSDFSYWDFWRFFGSLDVDLDGMNT</sequence>
<reference evidence="2 3" key="1">
    <citation type="submission" date="2016-04" db="EMBL/GenBank/DDBJ databases">
        <title>Genome analyses suggest a sexual origin of heterokaryosis in a supposedly ancient asexual fungus.</title>
        <authorList>
            <person name="Ropars J."/>
            <person name="Sedzielewska K."/>
            <person name="Noel J."/>
            <person name="Charron P."/>
            <person name="Farinelli L."/>
            <person name="Marton T."/>
            <person name="Kruger M."/>
            <person name="Pelin A."/>
            <person name="Brachmann A."/>
            <person name="Corradi N."/>
        </authorList>
    </citation>
    <scope>NUCLEOTIDE SEQUENCE [LARGE SCALE GENOMIC DNA]</scope>
    <source>
        <strain evidence="2 3">C2</strain>
    </source>
</reference>
<keyword evidence="1" id="KW-0812">Transmembrane</keyword>
<name>A0A2N1MXC2_9GLOM</name>
<feature type="transmembrane region" description="Helical" evidence="1">
    <location>
        <begin position="20"/>
        <end position="37"/>
    </location>
</feature>
<dbReference type="VEuPathDB" id="FungiDB:RhiirFUN_011459"/>
<accession>A0A2N1MXC2</accession>
<comment type="caution">
    <text evidence="2">The sequence shown here is derived from an EMBL/GenBank/DDBJ whole genome shotgun (WGS) entry which is preliminary data.</text>
</comment>
<keyword evidence="1" id="KW-0472">Membrane</keyword>